<evidence type="ECO:0000313" key="1">
    <source>
        <dbReference type="EMBL" id="KAF7837789.1"/>
    </source>
</evidence>
<organism evidence="1 2">
    <name type="scientific">Senna tora</name>
    <dbReference type="NCBI Taxonomy" id="362788"/>
    <lineage>
        <taxon>Eukaryota</taxon>
        <taxon>Viridiplantae</taxon>
        <taxon>Streptophyta</taxon>
        <taxon>Embryophyta</taxon>
        <taxon>Tracheophyta</taxon>
        <taxon>Spermatophyta</taxon>
        <taxon>Magnoliopsida</taxon>
        <taxon>eudicotyledons</taxon>
        <taxon>Gunneridae</taxon>
        <taxon>Pentapetalae</taxon>
        <taxon>rosids</taxon>
        <taxon>fabids</taxon>
        <taxon>Fabales</taxon>
        <taxon>Fabaceae</taxon>
        <taxon>Caesalpinioideae</taxon>
        <taxon>Cassia clade</taxon>
        <taxon>Senna</taxon>
    </lineage>
</organism>
<dbReference type="EMBL" id="JAAIUW010000003">
    <property type="protein sequence ID" value="KAF7837789.1"/>
    <property type="molecule type" value="Genomic_DNA"/>
</dbReference>
<evidence type="ECO:0000313" key="2">
    <source>
        <dbReference type="Proteomes" id="UP000634136"/>
    </source>
</evidence>
<keyword evidence="2" id="KW-1185">Reference proteome</keyword>
<proteinExistence type="predicted"/>
<gene>
    <name evidence="1" type="ORF">G2W53_006271</name>
</gene>
<sequence>MAFHTRKDSKCQGKRYDAG</sequence>
<accession>A0A834X4F9</accession>
<dbReference type="Proteomes" id="UP000634136">
    <property type="component" value="Unassembled WGS sequence"/>
</dbReference>
<name>A0A834X4F9_9FABA</name>
<dbReference type="AlphaFoldDB" id="A0A834X4F9"/>
<comment type="caution">
    <text evidence="1">The sequence shown here is derived from an EMBL/GenBank/DDBJ whole genome shotgun (WGS) entry which is preliminary data.</text>
</comment>
<reference evidence="1" key="1">
    <citation type="submission" date="2020-09" db="EMBL/GenBank/DDBJ databases">
        <title>Genome-Enabled Discovery of Anthraquinone Biosynthesis in Senna tora.</title>
        <authorList>
            <person name="Kang S.-H."/>
            <person name="Pandey R.P."/>
            <person name="Lee C.-M."/>
            <person name="Sim J.-S."/>
            <person name="Jeong J.-T."/>
            <person name="Choi B.-S."/>
            <person name="Jung M."/>
            <person name="Ginzburg D."/>
            <person name="Zhao K."/>
            <person name="Won S.Y."/>
            <person name="Oh T.-J."/>
            <person name="Yu Y."/>
            <person name="Kim N.-H."/>
            <person name="Lee O.R."/>
            <person name="Lee T.-H."/>
            <person name="Bashyal P."/>
            <person name="Kim T.-S."/>
            <person name="Lee W.-H."/>
            <person name="Kawkins C."/>
            <person name="Kim C.-K."/>
            <person name="Kim J.S."/>
            <person name="Ahn B.O."/>
            <person name="Rhee S.Y."/>
            <person name="Sohng J.K."/>
        </authorList>
    </citation>
    <scope>NUCLEOTIDE SEQUENCE</scope>
    <source>
        <tissue evidence="1">Leaf</tissue>
    </source>
</reference>
<protein>
    <submittedName>
        <fullName evidence="1">Uncharacterized protein</fullName>
    </submittedName>
</protein>